<dbReference type="InterPro" id="IPR032466">
    <property type="entry name" value="Metal_Hydrolase"/>
</dbReference>
<dbReference type="RefSeq" id="WP_157479410.1">
    <property type="nucleotide sequence ID" value="NZ_CP046566.1"/>
</dbReference>
<dbReference type="Gene3D" id="3.20.20.140">
    <property type="entry name" value="Metal-dependent hydrolases"/>
    <property type="match status" value="1"/>
</dbReference>
<proteinExistence type="inferred from homology"/>
<gene>
    <name evidence="6 9" type="primary">ade</name>
    <name evidence="9" type="ORF">GLV81_13950</name>
</gene>
<dbReference type="Gene3D" id="2.30.40.10">
    <property type="entry name" value="Urease, subunit C, domain 1"/>
    <property type="match status" value="1"/>
</dbReference>
<evidence type="ECO:0000256" key="2">
    <source>
        <dbReference type="ARBA" id="ARBA00012782"/>
    </source>
</evidence>
<dbReference type="Proteomes" id="UP000426027">
    <property type="component" value="Chromosome"/>
</dbReference>
<dbReference type="Pfam" id="PF01979">
    <property type="entry name" value="Amidohydro_1"/>
    <property type="match status" value="1"/>
</dbReference>
<dbReference type="HAMAP" id="MF_01518">
    <property type="entry name" value="Adenine_deamin"/>
    <property type="match status" value="1"/>
</dbReference>
<feature type="domain" description="Adenine deaminase C-terminal" evidence="8">
    <location>
        <begin position="380"/>
        <end position="547"/>
    </location>
</feature>
<comment type="cofactor">
    <cofactor evidence="6">
        <name>Mn(2+)</name>
        <dbReference type="ChEBI" id="CHEBI:29035"/>
    </cofactor>
</comment>
<dbReference type="Pfam" id="PF13382">
    <property type="entry name" value="Adenine_deam_C"/>
    <property type="match status" value="1"/>
</dbReference>
<evidence type="ECO:0000256" key="4">
    <source>
        <dbReference type="ARBA" id="ARBA00023211"/>
    </source>
</evidence>
<dbReference type="GO" id="GO:0006146">
    <property type="term" value="P:adenine catabolic process"/>
    <property type="evidence" value="ECO:0007669"/>
    <property type="project" value="InterPro"/>
</dbReference>
<evidence type="ECO:0000259" key="7">
    <source>
        <dbReference type="Pfam" id="PF01979"/>
    </source>
</evidence>
<evidence type="ECO:0000256" key="6">
    <source>
        <dbReference type="HAMAP-Rule" id="MF_01518"/>
    </source>
</evidence>
<dbReference type="PANTHER" id="PTHR11113">
    <property type="entry name" value="N-ACETYLGLUCOSAMINE-6-PHOSPHATE DEACETYLASE"/>
    <property type="match status" value="1"/>
</dbReference>
<dbReference type="InterPro" id="IPR006679">
    <property type="entry name" value="Adenine_deam"/>
</dbReference>
<accession>A0A6I6G917</accession>
<organism evidence="9 10">
    <name type="scientific">Phnomibacter ginsenosidimutans</name>
    <dbReference type="NCBI Taxonomy" id="2676868"/>
    <lineage>
        <taxon>Bacteria</taxon>
        <taxon>Pseudomonadati</taxon>
        <taxon>Bacteroidota</taxon>
        <taxon>Chitinophagia</taxon>
        <taxon>Chitinophagales</taxon>
        <taxon>Chitinophagaceae</taxon>
        <taxon>Phnomibacter</taxon>
    </lineage>
</organism>
<name>A0A6I6G917_9BACT</name>
<evidence type="ECO:0000256" key="3">
    <source>
        <dbReference type="ARBA" id="ARBA00022801"/>
    </source>
</evidence>
<keyword evidence="3 6" id="KW-0378">Hydrolase</keyword>
<sequence length="551" mass="59317">MNQTVTGNLVDIARRSIFPAHIHIAEGRIASIESLGDAILPSLPFITPGFVDAHVHVESSMLIPSEFARLAVVHGTVSTISDPHEIANVCGMEGVEYMIDNGKTVSFKFNFGAPSCVPATIFETAGAALDAKDVSALLQRPEIKYLSEMMNFPGVLHKDPEVMEKIAAAHALGKPVDGHAPGLRGDAAQQYIEAGISTDHECFTLEEALDKLQRGMKILIREGSAAKNFNALIPLLPEWYAQMMFCSDDKHPDSLVLGHINQLCARAVALGIDVFHVLQVACVNPVQHYKLDVGLLQSGDPADFIVLKNLQQFEVAATYINGELVASNGVSHIQPRAWHAINQFDCAPTTAADFSYPLHKWGEEENFEQVYAIEALDGQLITNKLTLPITDFPVHGDAMHASVANDLLKIVVVNRYHQAPIAKSFIRNFGLKAGAIASSVAHDSHNIVAVGVDDESLSAAVNLVIAAQGGVAACGNGQQHVLALPVAGLMTNEDGYAVAEKYTAIDQFVKQELGSTLASPFMTLSFMALLVIPHLKLSDKGLFDGDCFSFV</sequence>
<keyword evidence="10" id="KW-1185">Reference proteome</keyword>
<dbReference type="NCBIfam" id="TIGR01178">
    <property type="entry name" value="ade"/>
    <property type="match status" value="1"/>
</dbReference>
<keyword evidence="4 6" id="KW-0464">Manganese</keyword>
<dbReference type="SUPFAM" id="SSF51556">
    <property type="entry name" value="Metallo-dependent hydrolases"/>
    <property type="match status" value="1"/>
</dbReference>
<dbReference type="EC" id="3.5.4.2" evidence="2 6"/>
<dbReference type="PANTHER" id="PTHR11113:SF2">
    <property type="entry name" value="ADENINE DEAMINASE"/>
    <property type="match status" value="1"/>
</dbReference>
<evidence type="ECO:0000313" key="9">
    <source>
        <dbReference type="EMBL" id="QGW29057.1"/>
    </source>
</evidence>
<dbReference type="CDD" id="cd01295">
    <property type="entry name" value="AdeC"/>
    <property type="match status" value="1"/>
</dbReference>
<dbReference type="SUPFAM" id="SSF51338">
    <property type="entry name" value="Composite domain of metallo-dependent hydrolases"/>
    <property type="match status" value="1"/>
</dbReference>
<evidence type="ECO:0000256" key="5">
    <source>
        <dbReference type="ARBA" id="ARBA00047720"/>
    </source>
</evidence>
<feature type="domain" description="Amidohydrolase-related" evidence="7">
    <location>
        <begin position="45"/>
        <end position="325"/>
    </location>
</feature>
<comment type="similarity">
    <text evidence="1 6">Belongs to the metallo-dependent hydrolases superfamily. Adenine deaminase family.</text>
</comment>
<reference evidence="9 10" key="1">
    <citation type="submission" date="2019-11" db="EMBL/GenBank/DDBJ databases">
        <authorList>
            <person name="Im W.T."/>
        </authorList>
    </citation>
    <scope>NUCLEOTIDE SEQUENCE [LARGE SCALE GENOMIC DNA]</scope>
    <source>
        <strain evidence="9 10">SB-02</strain>
    </source>
</reference>
<dbReference type="InterPro" id="IPR006680">
    <property type="entry name" value="Amidohydro-rel"/>
</dbReference>
<evidence type="ECO:0000259" key="8">
    <source>
        <dbReference type="Pfam" id="PF13382"/>
    </source>
</evidence>
<evidence type="ECO:0000313" key="10">
    <source>
        <dbReference type="Proteomes" id="UP000426027"/>
    </source>
</evidence>
<dbReference type="AlphaFoldDB" id="A0A6I6G917"/>
<dbReference type="InterPro" id="IPR011059">
    <property type="entry name" value="Metal-dep_hydrolase_composite"/>
</dbReference>
<protein>
    <recommendedName>
        <fullName evidence="2 6">Adenine deaminase</fullName>
        <shortName evidence="6">Adenase</shortName>
        <shortName evidence="6">Adenine aminase</shortName>
        <ecNumber evidence="2 6">3.5.4.2</ecNumber>
    </recommendedName>
</protein>
<evidence type="ECO:0000256" key="1">
    <source>
        <dbReference type="ARBA" id="ARBA00006773"/>
    </source>
</evidence>
<comment type="catalytic activity">
    <reaction evidence="5 6">
        <text>adenine + H2O + H(+) = hypoxanthine + NH4(+)</text>
        <dbReference type="Rhea" id="RHEA:23688"/>
        <dbReference type="ChEBI" id="CHEBI:15377"/>
        <dbReference type="ChEBI" id="CHEBI:15378"/>
        <dbReference type="ChEBI" id="CHEBI:16708"/>
        <dbReference type="ChEBI" id="CHEBI:17368"/>
        <dbReference type="ChEBI" id="CHEBI:28938"/>
        <dbReference type="EC" id="3.5.4.2"/>
    </reaction>
</comment>
<dbReference type="KEGG" id="fls:GLV81_13950"/>
<dbReference type="GO" id="GO:0000034">
    <property type="term" value="F:adenine deaminase activity"/>
    <property type="evidence" value="ECO:0007669"/>
    <property type="project" value="UniProtKB-UniRule"/>
</dbReference>
<dbReference type="EMBL" id="CP046566">
    <property type="protein sequence ID" value="QGW29057.1"/>
    <property type="molecule type" value="Genomic_DNA"/>
</dbReference>
<dbReference type="InterPro" id="IPR026912">
    <property type="entry name" value="Adenine_deam_C"/>
</dbReference>